<dbReference type="EMBL" id="AOME01000015">
    <property type="protein sequence ID" value="EMA55171.1"/>
    <property type="molecule type" value="Genomic_DNA"/>
</dbReference>
<organism evidence="2 3">
    <name type="scientific">Halococcus salifodinae DSM 8989</name>
    <dbReference type="NCBI Taxonomy" id="1227456"/>
    <lineage>
        <taxon>Archaea</taxon>
        <taxon>Methanobacteriati</taxon>
        <taxon>Methanobacteriota</taxon>
        <taxon>Stenosarchaea group</taxon>
        <taxon>Halobacteria</taxon>
        <taxon>Halobacteriales</taxon>
        <taxon>Halococcaceae</taxon>
        <taxon>Halococcus</taxon>
    </lineage>
</organism>
<dbReference type="PATRIC" id="fig|1227456.3.peg.801"/>
<feature type="transmembrane region" description="Helical" evidence="1">
    <location>
        <begin position="13"/>
        <end position="30"/>
    </location>
</feature>
<reference evidence="2 3" key="1">
    <citation type="journal article" date="2014" name="PLoS Genet.">
        <title>Phylogenetically driven sequencing of extremely halophilic archaea reveals strategies for static and dynamic osmo-response.</title>
        <authorList>
            <person name="Becker E.A."/>
            <person name="Seitzer P.M."/>
            <person name="Tritt A."/>
            <person name="Larsen D."/>
            <person name="Krusor M."/>
            <person name="Yao A.I."/>
            <person name="Wu D."/>
            <person name="Madern D."/>
            <person name="Eisen J.A."/>
            <person name="Darling A.E."/>
            <person name="Facciotti M.T."/>
        </authorList>
    </citation>
    <scope>NUCLEOTIDE SEQUENCE [LARGE SCALE GENOMIC DNA]</scope>
    <source>
        <strain evidence="2 3">DSM 8989</strain>
    </source>
</reference>
<protein>
    <submittedName>
        <fullName evidence="2">Uncharacterized protein</fullName>
    </submittedName>
</protein>
<dbReference type="Proteomes" id="UP000011625">
    <property type="component" value="Unassembled WGS sequence"/>
</dbReference>
<sequence>MANTRVGPFARDAVIGTAVIVGLYGLAFGVQFPPVQIPGYLIIVGFDMLEGVLGPVQSNFDLVFGLYLVGLGLVGAAVVTGVRETTGDRGRPAWQSGVAGALAVVGVLSLVFALFVLFGSTQLDPVLITGAVGLVFLALAAWLVGVFGEITASAPK</sequence>
<keyword evidence="3" id="KW-1185">Reference proteome</keyword>
<gene>
    <name evidence="2" type="ORF">C450_03872</name>
</gene>
<dbReference type="AlphaFoldDB" id="M0NBD8"/>
<evidence type="ECO:0000256" key="1">
    <source>
        <dbReference type="SAM" id="Phobius"/>
    </source>
</evidence>
<dbReference type="OrthoDB" id="293663at2157"/>
<evidence type="ECO:0000313" key="2">
    <source>
        <dbReference type="EMBL" id="EMA55171.1"/>
    </source>
</evidence>
<evidence type="ECO:0000313" key="3">
    <source>
        <dbReference type="Proteomes" id="UP000011625"/>
    </source>
</evidence>
<proteinExistence type="predicted"/>
<keyword evidence="1" id="KW-0812">Transmembrane</keyword>
<feature type="transmembrane region" description="Helical" evidence="1">
    <location>
        <begin position="126"/>
        <end position="147"/>
    </location>
</feature>
<accession>M0NBD8</accession>
<keyword evidence="1" id="KW-1133">Transmembrane helix</keyword>
<name>M0NBD8_9EURY</name>
<dbReference type="RefSeq" id="WP_005040198.1">
    <property type="nucleotide sequence ID" value="NZ_AOME01000015.1"/>
</dbReference>
<feature type="transmembrane region" description="Helical" evidence="1">
    <location>
        <begin position="94"/>
        <end position="120"/>
    </location>
</feature>
<comment type="caution">
    <text evidence="2">The sequence shown here is derived from an EMBL/GenBank/DDBJ whole genome shotgun (WGS) entry which is preliminary data.</text>
</comment>
<dbReference type="STRING" id="1227456.C450_03872"/>
<keyword evidence="1" id="KW-0472">Membrane</keyword>
<feature type="transmembrane region" description="Helical" evidence="1">
    <location>
        <begin position="62"/>
        <end position="82"/>
    </location>
</feature>